<dbReference type="InterPro" id="IPR038215">
    <property type="entry name" value="TN5-like_N_sf"/>
</dbReference>
<feature type="domain" description="Transposase Tn5-like N-terminal" evidence="1">
    <location>
        <begin position="10"/>
        <end position="68"/>
    </location>
</feature>
<name>A0ABQ3VN58_9CHLR</name>
<accession>A0ABQ3VN58</accession>
<dbReference type="Pfam" id="PF14706">
    <property type="entry name" value="Tnp_DNA_bind"/>
    <property type="match status" value="1"/>
</dbReference>
<dbReference type="SUPFAM" id="SSF53098">
    <property type="entry name" value="Ribonuclease H-like"/>
    <property type="match status" value="1"/>
</dbReference>
<dbReference type="PANTHER" id="PTHR37319:SF1">
    <property type="entry name" value="TRANSPOSASE TN5 DIMERISATION DOMAIN-CONTAINING PROTEIN"/>
    <property type="match status" value="1"/>
</dbReference>
<reference evidence="2 3" key="1">
    <citation type="journal article" date="2021" name="Int. J. Syst. Evol. Microbiol.">
        <title>Reticulibacter mediterranei gen. nov., sp. nov., within the new family Reticulibacteraceae fam. nov., and Ktedonospora formicarum gen. nov., sp. nov., Ktedonobacter robiniae sp. nov., Dictyobacter formicarum sp. nov. and Dictyobacter arantiisoli sp. nov., belonging to the class Ktedonobacteria.</title>
        <authorList>
            <person name="Yabe S."/>
            <person name="Zheng Y."/>
            <person name="Wang C.M."/>
            <person name="Sakai Y."/>
            <person name="Abe K."/>
            <person name="Yokota A."/>
            <person name="Donadio S."/>
            <person name="Cavaletti L."/>
            <person name="Monciardini P."/>
        </authorList>
    </citation>
    <scope>NUCLEOTIDE SEQUENCE [LARGE SCALE GENOMIC DNA]</scope>
    <source>
        <strain evidence="2 3">SOSP1-9</strain>
    </source>
</reference>
<protein>
    <recommendedName>
        <fullName evidence="1">Transposase Tn5-like N-terminal domain-containing protein</fullName>
    </recommendedName>
</protein>
<dbReference type="RefSeq" id="WP_236023046.1">
    <property type="nucleotide sequence ID" value="NZ_BNJJ01000015.1"/>
</dbReference>
<dbReference type="PANTHER" id="PTHR37319">
    <property type="entry name" value="TRANSPOSASE"/>
    <property type="match status" value="1"/>
</dbReference>
<gene>
    <name evidence="2" type="ORF">KSZ_50440</name>
</gene>
<dbReference type="Proteomes" id="UP000635565">
    <property type="component" value="Unassembled WGS sequence"/>
</dbReference>
<proteinExistence type="predicted"/>
<keyword evidence="3" id="KW-1185">Reference proteome</keyword>
<comment type="caution">
    <text evidence="2">The sequence shown here is derived from an EMBL/GenBank/DDBJ whole genome shotgun (WGS) entry which is preliminary data.</text>
</comment>
<dbReference type="InterPro" id="IPR012337">
    <property type="entry name" value="RNaseH-like_sf"/>
</dbReference>
<dbReference type="Gene3D" id="1.10.246.40">
    <property type="entry name" value="Tn5 transposase, domain 1"/>
    <property type="match status" value="1"/>
</dbReference>
<dbReference type="InterPro" id="IPR014735">
    <property type="entry name" value="Transposase_Tn5-like_N"/>
</dbReference>
<evidence type="ECO:0000313" key="3">
    <source>
        <dbReference type="Proteomes" id="UP000635565"/>
    </source>
</evidence>
<evidence type="ECO:0000313" key="2">
    <source>
        <dbReference type="EMBL" id="GHO87038.1"/>
    </source>
</evidence>
<evidence type="ECO:0000259" key="1">
    <source>
        <dbReference type="Pfam" id="PF14706"/>
    </source>
</evidence>
<organism evidence="2 3">
    <name type="scientific">Dictyobacter formicarum</name>
    <dbReference type="NCBI Taxonomy" id="2778368"/>
    <lineage>
        <taxon>Bacteria</taxon>
        <taxon>Bacillati</taxon>
        <taxon>Chloroflexota</taxon>
        <taxon>Ktedonobacteria</taxon>
        <taxon>Ktedonobacterales</taxon>
        <taxon>Dictyobacteraceae</taxon>
        <taxon>Dictyobacter</taxon>
    </lineage>
</organism>
<dbReference type="Gene3D" id="3.90.350.10">
    <property type="entry name" value="Transposase Inhibitor Protein From Tn5, Chain A, domain 1"/>
    <property type="match status" value="1"/>
</dbReference>
<dbReference type="InterPro" id="IPR047768">
    <property type="entry name" value="Tn5p-like"/>
</dbReference>
<dbReference type="EMBL" id="BNJJ01000015">
    <property type="protein sequence ID" value="GHO87038.1"/>
    <property type="molecule type" value="Genomic_DNA"/>
</dbReference>
<sequence length="286" mass="32911">MNAQELLDLKSWAEQTFGNVQLHDLRRTRRMVKAASKLAEKPLDSLPAQMHAWKETKALYRLLDEPDVTFPALMHPHFHQTRERANASPVVLLVQDTTDIDLSHRHKISGVGQIGNERGRGFFVQTVLAVCPEHREVLGCIAQEPFVRIPAPEGEQRHERRKRAARETDVWMRQVRHIGTPRPASIWVHVGDRGADIFPFFHACQATQTHFLVRAAQNRRVEHSEEEIRYSLDRARSWPSQAIRPLEVPARHGHKARSTQVHLAFGHMTLLPPRLDPRQHKEPLTV</sequence>